<reference evidence="2 3" key="1">
    <citation type="journal article" date="2016" name="Front. Microbiol.">
        <title>Comparative Genomics Analysis of Streptomyces Species Reveals Their Adaptation to the Marine Environment and Their Diversity at the Genomic Level.</title>
        <authorList>
            <person name="Tian X."/>
            <person name="Zhang Z."/>
            <person name="Yang T."/>
            <person name="Chen M."/>
            <person name="Li J."/>
            <person name="Chen F."/>
            <person name="Yang J."/>
            <person name="Li W."/>
            <person name="Zhang B."/>
            <person name="Zhang Z."/>
            <person name="Wu J."/>
            <person name="Zhang C."/>
            <person name="Long L."/>
            <person name="Xiao J."/>
        </authorList>
    </citation>
    <scope>NUCLEOTIDE SEQUENCE [LARGE SCALE GENOMIC DNA]</scope>
    <source>
        <strain evidence="2 3">SCSIO M10379</strain>
    </source>
</reference>
<feature type="transmembrane region" description="Helical" evidence="1">
    <location>
        <begin position="121"/>
        <end position="141"/>
    </location>
</feature>
<accession>A0A1E7K908</accession>
<dbReference type="CDD" id="cd00077">
    <property type="entry name" value="HDc"/>
    <property type="match status" value="1"/>
</dbReference>
<keyword evidence="1" id="KW-1133">Transmembrane helix</keyword>
<sequence>MTRTTAARLVAACNAAAALVVCGALGSTLWRGLARPGTALVFGLLVAAGELARVRLPEERAGVRTTGLLSGAAALGYALCGQVAGTSAGHGPAQAVAVAAVGSLVGLTPLVALGQAPPPQALARLVLGVGAAALCCQPLYGGGRSDGAAVPDGLLPLCLLSVALLVGCLDALLAAAALRADASGAAPAGHHGRAGRHPLRSHLATVPALAATAVLFALAVAAAGLPALPLCCAPVLVVQCALRRRASARATHRPTLASLARAPEVAGCTPRGHARRVADLSRAVGRELGLTGGELTALEYAALTHDVGQLSPADPVPGGATAVLDAGSQRRVALLGGAVLRQAGVRRRVASAVEAQADPYREQPVTARVLRTVNAYDDLVGDSGTAGAVARARALHRLRAAGRDHEPRVVEALSRVVARAAEV</sequence>
<dbReference type="InterPro" id="IPR052020">
    <property type="entry name" value="Cyclic_di-GMP/3'3'-cGAMP_PDE"/>
</dbReference>
<dbReference type="Proteomes" id="UP000175829">
    <property type="component" value="Unassembled WGS sequence"/>
</dbReference>
<feature type="transmembrane region" description="Helical" evidence="1">
    <location>
        <begin position="153"/>
        <end position="178"/>
    </location>
</feature>
<keyword evidence="1" id="KW-0472">Membrane</keyword>
<feature type="transmembrane region" description="Helical" evidence="1">
    <location>
        <begin position="96"/>
        <end position="114"/>
    </location>
</feature>
<dbReference type="SUPFAM" id="SSF109604">
    <property type="entry name" value="HD-domain/PDEase-like"/>
    <property type="match status" value="1"/>
</dbReference>
<keyword evidence="1" id="KW-0812">Transmembrane</keyword>
<name>A0A1E7K908_9ACTN</name>
<evidence type="ECO:0000256" key="1">
    <source>
        <dbReference type="SAM" id="Phobius"/>
    </source>
</evidence>
<protein>
    <recommendedName>
        <fullName evidence="4">HD domain-containing protein</fullName>
    </recommendedName>
</protein>
<dbReference type="PATRIC" id="fig|943816.4.peg.4432"/>
<dbReference type="InterPro" id="IPR003607">
    <property type="entry name" value="HD/PDEase_dom"/>
</dbReference>
<evidence type="ECO:0008006" key="4">
    <source>
        <dbReference type="Google" id="ProtNLM"/>
    </source>
</evidence>
<dbReference type="RefSeq" id="WP_069992863.1">
    <property type="nucleotide sequence ID" value="NZ_LJGV01000022.1"/>
</dbReference>
<evidence type="ECO:0000313" key="3">
    <source>
        <dbReference type="Proteomes" id="UP000175829"/>
    </source>
</evidence>
<proteinExistence type="predicted"/>
<feature type="transmembrane region" description="Helical" evidence="1">
    <location>
        <begin position="66"/>
        <end position="84"/>
    </location>
</feature>
<dbReference type="Gene3D" id="1.10.3210.10">
    <property type="entry name" value="Hypothetical protein af1432"/>
    <property type="match status" value="1"/>
</dbReference>
<dbReference type="PANTHER" id="PTHR45228">
    <property type="entry name" value="CYCLIC DI-GMP PHOSPHODIESTERASE TM_0186-RELATED"/>
    <property type="match status" value="1"/>
</dbReference>
<feature type="transmembrane region" description="Helical" evidence="1">
    <location>
        <begin position="36"/>
        <end position="54"/>
    </location>
</feature>
<feature type="transmembrane region" description="Helical" evidence="1">
    <location>
        <begin position="199"/>
        <end position="219"/>
    </location>
</feature>
<organism evidence="2 3">
    <name type="scientific">Streptomyces qinglanensis</name>
    <dbReference type="NCBI Taxonomy" id="943816"/>
    <lineage>
        <taxon>Bacteria</taxon>
        <taxon>Bacillati</taxon>
        <taxon>Actinomycetota</taxon>
        <taxon>Actinomycetes</taxon>
        <taxon>Kitasatosporales</taxon>
        <taxon>Streptomycetaceae</taxon>
        <taxon>Streptomyces</taxon>
    </lineage>
</organism>
<dbReference type="AlphaFoldDB" id="A0A1E7K908"/>
<evidence type="ECO:0000313" key="2">
    <source>
        <dbReference type="EMBL" id="OEV00411.1"/>
    </source>
</evidence>
<dbReference type="PANTHER" id="PTHR45228:SF4">
    <property type="entry name" value="LIPOPROTEIN"/>
    <property type="match status" value="1"/>
</dbReference>
<gene>
    <name evidence="2" type="ORF">AN217_24330</name>
</gene>
<comment type="caution">
    <text evidence="2">The sequence shown here is derived from an EMBL/GenBank/DDBJ whole genome shotgun (WGS) entry which is preliminary data.</text>
</comment>
<dbReference type="EMBL" id="LJGV01000022">
    <property type="protein sequence ID" value="OEV00411.1"/>
    <property type="molecule type" value="Genomic_DNA"/>
</dbReference>